<organism evidence="2 3">
    <name type="scientific">Eumeta variegata</name>
    <name type="common">Bagworm moth</name>
    <name type="synonym">Eumeta japonica</name>
    <dbReference type="NCBI Taxonomy" id="151549"/>
    <lineage>
        <taxon>Eukaryota</taxon>
        <taxon>Metazoa</taxon>
        <taxon>Ecdysozoa</taxon>
        <taxon>Arthropoda</taxon>
        <taxon>Hexapoda</taxon>
        <taxon>Insecta</taxon>
        <taxon>Pterygota</taxon>
        <taxon>Neoptera</taxon>
        <taxon>Endopterygota</taxon>
        <taxon>Lepidoptera</taxon>
        <taxon>Glossata</taxon>
        <taxon>Ditrysia</taxon>
        <taxon>Tineoidea</taxon>
        <taxon>Psychidae</taxon>
        <taxon>Oiketicinae</taxon>
        <taxon>Eumeta</taxon>
    </lineage>
</organism>
<dbReference type="EMBL" id="BGZK01000805">
    <property type="protein sequence ID" value="GBP61160.1"/>
    <property type="molecule type" value="Genomic_DNA"/>
</dbReference>
<gene>
    <name evidence="2" type="ORF">EVAR_46813_1</name>
</gene>
<dbReference type="AlphaFoldDB" id="A0A4C1XDI6"/>
<proteinExistence type="predicted"/>
<protein>
    <submittedName>
        <fullName evidence="2">Uncharacterized protein</fullName>
    </submittedName>
</protein>
<feature type="region of interest" description="Disordered" evidence="1">
    <location>
        <begin position="1"/>
        <end position="24"/>
    </location>
</feature>
<evidence type="ECO:0000313" key="3">
    <source>
        <dbReference type="Proteomes" id="UP000299102"/>
    </source>
</evidence>
<evidence type="ECO:0000256" key="1">
    <source>
        <dbReference type="SAM" id="MobiDB-lite"/>
    </source>
</evidence>
<evidence type="ECO:0000313" key="2">
    <source>
        <dbReference type="EMBL" id="GBP61160.1"/>
    </source>
</evidence>
<comment type="caution">
    <text evidence="2">The sequence shown here is derived from an EMBL/GenBank/DDBJ whole genome shotgun (WGS) entry which is preliminary data.</text>
</comment>
<reference evidence="2 3" key="1">
    <citation type="journal article" date="2019" name="Commun. Biol.">
        <title>The bagworm genome reveals a unique fibroin gene that provides high tensile strength.</title>
        <authorList>
            <person name="Kono N."/>
            <person name="Nakamura H."/>
            <person name="Ohtoshi R."/>
            <person name="Tomita M."/>
            <person name="Numata K."/>
            <person name="Arakawa K."/>
        </authorList>
    </citation>
    <scope>NUCLEOTIDE SEQUENCE [LARGE SCALE GENOMIC DNA]</scope>
</reference>
<keyword evidence="3" id="KW-1185">Reference proteome</keyword>
<name>A0A4C1XDI6_EUMVA</name>
<dbReference type="Proteomes" id="UP000299102">
    <property type="component" value="Unassembled WGS sequence"/>
</dbReference>
<accession>A0A4C1XDI6</accession>
<sequence length="224" mass="25663">MERSKTRPSYNATSPRRPGGRRTVLSPQLRHSTAPAMHSRLRVCFISNGSDLPWCFIRWLNVHRTTPSHHQISRQDAASTDSECVLNNLQEALVIRIRRYHIAAAYVTIGSKVARYISPNAGYLSLQEDEDTLNIFSKQLALGFPNVSSKAKCGIYTYTKHLNVCDIRNRRVLQSKYRSTLQSLFYCNSYRFLGGEGKTISLPLRQQRREQLGFFAFNLHSQLI</sequence>